<keyword evidence="3" id="KW-0843">Virulence</keyword>
<keyword evidence="8" id="KW-1185">Reference proteome</keyword>
<evidence type="ECO:0000313" key="7">
    <source>
        <dbReference type="EMBL" id="PEG37910.1"/>
    </source>
</evidence>
<comment type="similarity">
    <text evidence="1">Belongs to the thioesterase family.</text>
</comment>
<proteinExistence type="inferred from homology"/>
<comment type="catalytic activity">
    <reaction evidence="4">
        <text>a fatty acyl-CoA + H2O = a fatty acid + CoA + H(+)</text>
        <dbReference type="Rhea" id="RHEA:16781"/>
        <dbReference type="ChEBI" id="CHEBI:15377"/>
        <dbReference type="ChEBI" id="CHEBI:15378"/>
        <dbReference type="ChEBI" id="CHEBI:28868"/>
        <dbReference type="ChEBI" id="CHEBI:57287"/>
        <dbReference type="ChEBI" id="CHEBI:77636"/>
    </reaction>
</comment>
<dbReference type="InterPro" id="IPR012223">
    <property type="entry name" value="TEII"/>
</dbReference>
<dbReference type="InterPro" id="IPR029058">
    <property type="entry name" value="AB_hydrolase_fold"/>
</dbReference>
<gene>
    <name evidence="6" type="primary">tesA</name>
    <name evidence="7" type="ORF">CQY20_14405</name>
    <name evidence="6" type="ORF">MAGR_61120</name>
</gene>
<dbReference type="SUPFAM" id="SSF53474">
    <property type="entry name" value="alpha/beta-Hydrolases"/>
    <property type="match status" value="1"/>
</dbReference>
<dbReference type="EMBL" id="PDCP01000023">
    <property type="protein sequence ID" value="PEG37910.1"/>
    <property type="molecule type" value="Genomic_DNA"/>
</dbReference>
<dbReference type="InterPro" id="IPR001031">
    <property type="entry name" value="Thioesterase"/>
</dbReference>
<dbReference type="Proteomes" id="UP000465302">
    <property type="component" value="Unassembled WGS sequence"/>
</dbReference>
<comment type="caution">
    <text evidence="7">The sequence shown here is derived from an EMBL/GenBank/DDBJ whole genome shotgun (WGS) entry which is preliminary data.</text>
</comment>
<evidence type="ECO:0000313" key="9">
    <source>
        <dbReference type="Proteomes" id="UP000465302"/>
    </source>
</evidence>
<dbReference type="Pfam" id="PF00975">
    <property type="entry name" value="Thioesterase"/>
    <property type="match status" value="1"/>
</dbReference>
<evidence type="ECO:0000256" key="4">
    <source>
        <dbReference type="ARBA" id="ARBA00024293"/>
    </source>
</evidence>
<name>A0A2A7N269_MYCAG</name>
<evidence type="ECO:0000256" key="3">
    <source>
        <dbReference type="ARBA" id="ARBA00023026"/>
    </source>
</evidence>
<dbReference type="Gene3D" id="3.40.50.1820">
    <property type="entry name" value="alpha/beta hydrolase"/>
    <property type="match status" value="1"/>
</dbReference>
<reference evidence="6 9" key="2">
    <citation type="journal article" date="2019" name="Emerg. Microbes Infect.">
        <title>Comprehensive subspecies identification of 175 nontuberculous mycobacteria species based on 7547 genomic profiles.</title>
        <authorList>
            <person name="Matsumoto Y."/>
            <person name="Kinjo T."/>
            <person name="Motooka D."/>
            <person name="Nabeya D."/>
            <person name="Jung N."/>
            <person name="Uechi K."/>
            <person name="Horii T."/>
            <person name="Iida T."/>
            <person name="Fujita J."/>
            <person name="Nakamura S."/>
        </authorList>
    </citation>
    <scope>NUCLEOTIDE SEQUENCE [LARGE SCALE GENOMIC DNA]</scope>
    <source>
        <strain evidence="6 9">JCM 6377</strain>
    </source>
</reference>
<evidence type="ECO:0000256" key="2">
    <source>
        <dbReference type="ARBA" id="ARBA00015007"/>
    </source>
</evidence>
<dbReference type="EMBL" id="BLKS01000002">
    <property type="protein sequence ID" value="GFG54671.1"/>
    <property type="molecule type" value="Genomic_DNA"/>
</dbReference>
<dbReference type="Proteomes" id="UP000220914">
    <property type="component" value="Unassembled WGS sequence"/>
</dbReference>
<reference evidence="7 8" key="1">
    <citation type="submission" date="2017-10" db="EMBL/GenBank/DDBJ databases">
        <title>The new phylogeny of genus Mycobacterium.</title>
        <authorList>
            <person name="Tortoli E."/>
            <person name="Trovato A."/>
            <person name="Cirillo D.M."/>
        </authorList>
    </citation>
    <scope>NUCLEOTIDE SEQUENCE [LARGE SCALE GENOMIC DNA]</scope>
    <source>
        <strain evidence="7 8">CCUG37673</strain>
    </source>
</reference>
<dbReference type="GO" id="GO:0008610">
    <property type="term" value="P:lipid biosynthetic process"/>
    <property type="evidence" value="ECO:0007669"/>
    <property type="project" value="TreeGrafter"/>
</dbReference>
<evidence type="ECO:0000313" key="6">
    <source>
        <dbReference type="EMBL" id="GFG54671.1"/>
    </source>
</evidence>
<sequence length="245" mass="26313">MPGCTSTLYVFPHAGGSAEYYVPFAKSFSSDVKCLAVRYPGRSGIHDLASFTSISDLAEGACRLLSPAHRADGTVAFFGHSMGALVAFDVARRFEAAGGRIAALFVSACAAPGQIGYDYIPESDRGLLDAVTAMTGANPEFLEDEEFAARILPTLRGLKAIANYECPVDAAVSCPIFAFLGDDDDVATYEKVQGWSRRTTAEFSARVFPGHHFYINDNLFELVTEIEDRLTSCCASKGHPNKSAL</sequence>
<evidence type="ECO:0000259" key="5">
    <source>
        <dbReference type="Pfam" id="PF00975"/>
    </source>
</evidence>
<dbReference type="RefSeq" id="WP_097940770.1">
    <property type="nucleotide sequence ID" value="NZ_BLKS01000002.1"/>
</dbReference>
<protein>
    <recommendedName>
        <fullName evidence="2">Thioesterase TesA</fullName>
    </recommendedName>
</protein>
<dbReference type="PANTHER" id="PTHR11487">
    <property type="entry name" value="THIOESTERASE"/>
    <property type="match status" value="1"/>
</dbReference>
<dbReference type="OrthoDB" id="8480037at2"/>
<evidence type="ECO:0000256" key="1">
    <source>
        <dbReference type="ARBA" id="ARBA00007169"/>
    </source>
</evidence>
<dbReference type="PANTHER" id="PTHR11487:SF0">
    <property type="entry name" value="S-ACYL FATTY ACID SYNTHASE THIOESTERASE, MEDIUM CHAIN"/>
    <property type="match status" value="1"/>
</dbReference>
<evidence type="ECO:0000313" key="8">
    <source>
        <dbReference type="Proteomes" id="UP000220914"/>
    </source>
</evidence>
<feature type="domain" description="Thioesterase" evidence="5">
    <location>
        <begin position="7"/>
        <end position="229"/>
    </location>
</feature>
<dbReference type="AlphaFoldDB" id="A0A2A7N269"/>
<reference evidence="6" key="3">
    <citation type="submission" date="2020-02" db="EMBL/GenBank/DDBJ databases">
        <authorList>
            <person name="Matsumoto Y."/>
            <person name="Motooka D."/>
            <person name="Nakamura S."/>
        </authorList>
    </citation>
    <scope>NUCLEOTIDE SEQUENCE</scope>
    <source>
        <strain evidence="6">JCM 6377</strain>
    </source>
</reference>
<accession>A0A2A7N269</accession>
<organism evidence="7 8">
    <name type="scientific">Mycolicibacterium agri</name>
    <name type="common">Mycobacterium agri</name>
    <dbReference type="NCBI Taxonomy" id="36811"/>
    <lineage>
        <taxon>Bacteria</taxon>
        <taxon>Bacillati</taxon>
        <taxon>Actinomycetota</taxon>
        <taxon>Actinomycetes</taxon>
        <taxon>Mycobacteriales</taxon>
        <taxon>Mycobacteriaceae</taxon>
        <taxon>Mycolicibacterium</taxon>
    </lineage>
</organism>